<dbReference type="Pfam" id="PF00281">
    <property type="entry name" value="Ribosomal_L5"/>
    <property type="match status" value="1"/>
</dbReference>
<dbReference type="PROSITE" id="PS00358">
    <property type="entry name" value="RIBOSOMAL_L5"/>
    <property type="match status" value="1"/>
</dbReference>
<keyword evidence="3 4" id="KW-0687">Ribonucleoprotein</keyword>
<dbReference type="GO" id="GO:0006412">
    <property type="term" value="P:translation"/>
    <property type="evidence" value="ECO:0007669"/>
    <property type="project" value="InterPro"/>
</dbReference>
<evidence type="ECO:0000256" key="1">
    <source>
        <dbReference type="ARBA" id="ARBA00008553"/>
    </source>
</evidence>
<gene>
    <name evidence="7" type="primary">rpl5</name>
</gene>
<comment type="similarity">
    <text evidence="1 4">Belongs to the universal ribosomal protein uL5 family.</text>
</comment>
<evidence type="ECO:0000259" key="6">
    <source>
        <dbReference type="Pfam" id="PF00673"/>
    </source>
</evidence>
<dbReference type="AlphaFoldDB" id="I0J3K7"/>
<dbReference type="Gene3D" id="3.30.1440.10">
    <property type="match status" value="1"/>
</dbReference>
<name>I0J3K7_9EUGL</name>
<evidence type="ECO:0000313" key="7">
    <source>
        <dbReference type="EMBL" id="CCE26480.1"/>
    </source>
</evidence>
<feature type="domain" description="Large ribosomal subunit protein uL5 C-terminal" evidence="6">
    <location>
        <begin position="84"/>
        <end position="176"/>
    </location>
</feature>
<dbReference type="PIRSF" id="PIRSF002161">
    <property type="entry name" value="Ribosomal_L5"/>
    <property type="match status" value="1"/>
</dbReference>
<dbReference type="EMBL" id="HE605038">
    <property type="protein sequence ID" value="CCE26480.1"/>
    <property type="molecule type" value="Genomic_DNA"/>
</dbReference>
<dbReference type="GO" id="GO:0003735">
    <property type="term" value="F:structural constituent of ribosome"/>
    <property type="evidence" value="ECO:0007669"/>
    <property type="project" value="InterPro"/>
</dbReference>
<protein>
    <submittedName>
        <fullName evidence="7">Ribosomal protein L5</fullName>
    </submittedName>
</protein>
<dbReference type="FunFam" id="3.30.1440.10:FF:000001">
    <property type="entry name" value="50S ribosomal protein L5"/>
    <property type="match status" value="1"/>
</dbReference>
<dbReference type="InterPro" id="IPR002132">
    <property type="entry name" value="Ribosomal_uL5"/>
</dbReference>
<dbReference type="GO" id="GO:0005840">
    <property type="term" value="C:ribosome"/>
    <property type="evidence" value="ECO:0007669"/>
    <property type="project" value="UniProtKB-KW"/>
</dbReference>
<keyword evidence="7" id="KW-0934">Plastid</keyword>
<organism evidence="7">
    <name type="scientific">Eutreptiella gymnastica</name>
    <dbReference type="NCBI Taxonomy" id="73025"/>
    <lineage>
        <taxon>Eukaryota</taxon>
        <taxon>Discoba</taxon>
        <taxon>Euglenozoa</taxon>
        <taxon>Euglenida</taxon>
        <taxon>Spirocuta</taxon>
        <taxon>Euglenophyceae</taxon>
        <taxon>Eutreptiales</taxon>
        <taxon>Eutreptiaceae</taxon>
        <taxon>Eutreptiella</taxon>
    </lineage>
</organism>
<dbReference type="GO" id="GO:1990904">
    <property type="term" value="C:ribonucleoprotein complex"/>
    <property type="evidence" value="ECO:0007669"/>
    <property type="project" value="UniProtKB-KW"/>
</dbReference>
<dbReference type="PANTHER" id="PTHR11994">
    <property type="entry name" value="60S RIBOSOMAL PROTEIN L11-RELATED"/>
    <property type="match status" value="1"/>
</dbReference>
<proteinExistence type="inferred from homology"/>
<keyword evidence="2 4" id="KW-0689">Ribosomal protein</keyword>
<evidence type="ECO:0000256" key="2">
    <source>
        <dbReference type="ARBA" id="ARBA00022980"/>
    </source>
</evidence>
<dbReference type="NCBIfam" id="NF000585">
    <property type="entry name" value="PRK00010.1"/>
    <property type="match status" value="1"/>
</dbReference>
<dbReference type="RefSeq" id="YP_006234193.1">
    <property type="nucleotide sequence ID" value="NC_017754.2"/>
</dbReference>
<dbReference type="SUPFAM" id="SSF55282">
    <property type="entry name" value="RL5-like"/>
    <property type="match status" value="1"/>
</dbReference>
<evidence type="ECO:0000256" key="4">
    <source>
        <dbReference type="RuleBase" id="RU003930"/>
    </source>
</evidence>
<dbReference type="InterPro" id="IPR031310">
    <property type="entry name" value="Ribosomal_uL5_N"/>
</dbReference>
<evidence type="ECO:0000259" key="5">
    <source>
        <dbReference type="Pfam" id="PF00281"/>
    </source>
</evidence>
<dbReference type="InterPro" id="IPR031309">
    <property type="entry name" value="Ribosomal_uL5_C"/>
</dbReference>
<dbReference type="InterPro" id="IPR020929">
    <property type="entry name" value="Ribosomal_uL5_CS"/>
</dbReference>
<dbReference type="GeneID" id="12354963"/>
<dbReference type="InterPro" id="IPR020930">
    <property type="entry name" value="Ribosomal_uL5_bac-type"/>
</dbReference>
<sequence length="180" mass="20377">MQRLKQIYQENVIPKLNNRFNYSHSQKVPKLLKIVINRGFSESFQNAKILESSLNELTNIAGQKGIVTNAKRAVASFKIREGVPVGMKVTLRGEKMYSFLDRFINLALPRVRDFQGLDKTFDGSGNYSTGFSEQFLFPEVDFDKVNQAQGMDITIVTSCSTDKEGLALLEELGMPFKKKK</sequence>
<geneLocation type="plastid" evidence="7"/>
<accession>I0J3K7</accession>
<feature type="domain" description="Large ribosomal subunit protein uL5 N-terminal" evidence="5">
    <location>
        <begin position="27"/>
        <end position="80"/>
    </location>
</feature>
<dbReference type="InterPro" id="IPR022803">
    <property type="entry name" value="Ribosomal_uL5_dom_sf"/>
</dbReference>
<dbReference type="HAMAP" id="MF_01333_B">
    <property type="entry name" value="Ribosomal_uL5_B"/>
    <property type="match status" value="1"/>
</dbReference>
<reference evidence="7" key="1">
    <citation type="journal article" date="2012" name="PLoS ONE">
        <title>The plastid genome of eutreptiella provides a window into the process of secondary endosymbiosis of plastid in euglenids.</title>
        <authorList>
            <person name="Hrda S."/>
            <person name="Fousek J."/>
            <person name="Szabova J."/>
            <person name="Hampl V."/>
            <person name="Vlcek C."/>
        </authorList>
    </citation>
    <scope>NUCLEOTIDE SEQUENCE</scope>
    <source>
        <strain evidence="7">K-0333</strain>
    </source>
</reference>
<dbReference type="Pfam" id="PF00673">
    <property type="entry name" value="Ribosomal_L5_C"/>
    <property type="match status" value="1"/>
</dbReference>
<evidence type="ECO:0000256" key="3">
    <source>
        <dbReference type="ARBA" id="ARBA00023274"/>
    </source>
</evidence>